<proteinExistence type="inferred from homology"/>
<dbReference type="InterPro" id="IPR002347">
    <property type="entry name" value="SDR_fam"/>
</dbReference>
<dbReference type="PRINTS" id="PR00081">
    <property type="entry name" value="GDHRDH"/>
</dbReference>
<accession>A0ABR4H9G0</accession>
<evidence type="ECO:0000313" key="3">
    <source>
        <dbReference type="EMBL" id="KAL2812093.1"/>
    </source>
</evidence>
<name>A0ABR4H9G0_9EURO</name>
<dbReference type="Proteomes" id="UP001610334">
    <property type="component" value="Unassembled WGS sequence"/>
</dbReference>
<dbReference type="SUPFAM" id="SSF51735">
    <property type="entry name" value="NAD(P)-binding Rossmann-fold domains"/>
    <property type="match status" value="1"/>
</dbReference>
<gene>
    <name evidence="3" type="ORF">BJX63DRAFT_421994</name>
</gene>
<evidence type="ECO:0000256" key="2">
    <source>
        <dbReference type="ARBA" id="ARBA00023002"/>
    </source>
</evidence>
<sequence>MPEFQILDDALTPLKDKSLEPGSTSGIGLATTKLCLDLGAKVIAGDMNPFPDGFFQPDTEKTQHSQSRLLFQRTDVTDWASIRSLFICGFSHFGRIDHVFANAGVGPTSNFLEESFEEDTTTGKGDGDGERLLAPPNLRTVNVNLLGVINTVRLGVYYLHRSENDPTTVSRSVVLTASASSFQNFSAADYTVAKHGVLGILRGLVNDLQADSTPSGPRVRLNAIAPSWTATGLVARDVLGAMGVEVQEPEVVARSVVMLCNDEKRHGELIYSWGGRYVEINQCAGGLLEGATRAVPNKVLEEEVVARLKDRSIPL</sequence>
<comment type="similarity">
    <text evidence="1">Belongs to the short-chain dehydrogenases/reductases (SDR) family.</text>
</comment>
<dbReference type="EMBL" id="JBFXLT010000051">
    <property type="protein sequence ID" value="KAL2812093.1"/>
    <property type="molecule type" value="Genomic_DNA"/>
</dbReference>
<dbReference type="Gene3D" id="3.40.50.720">
    <property type="entry name" value="NAD(P)-binding Rossmann-like Domain"/>
    <property type="match status" value="1"/>
</dbReference>
<dbReference type="Pfam" id="PF00106">
    <property type="entry name" value="adh_short"/>
    <property type="match status" value="1"/>
</dbReference>
<organism evidence="3 4">
    <name type="scientific">Aspergillus granulosus</name>
    <dbReference type="NCBI Taxonomy" id="176169"/>
    <lineage>
        <taxon>Eukaryota</taxon>
        <taxon>Fungi</taxon>
        <taxon>Dikarya</taxon>
        <taxon>Ascomycota</taxon>
        <taxon>Pezizomycotina</taxon>
        <taxon>Eurotiomycetes</taxon>
        <taxon>Eurotiomycetidae</taxon>
        <taxon>Eurotiales</taxon>
        <taxon>Aspergillaceae</taxon>
        <taxon>Aspergillus</taxon>
        <taxon>Aspergillus subgen. Nidulantes</taxon>
    </lineage>
</organism>
<dbReference type="InterPro" id="IPR036291">
    <property type="entry name" value="NAD(P)-bd_dom_sf"/>
</dbReference>
<dbReference type="PANTHER" id="PTHR43180">
    <property type="entry name" value="3-OXOACYL-(ACYL-CARRIER-PROTEIN) REDUCTASE (AFU_ORTHOLOGUE AFUA_6G11210)"/>
    <property type="match status" value="1"/>
</dbReference>
<dbReference type="PANTHER" id="PTHR43180:SF11">
    <property type="entry name" value="NAD(P)-BINDING PROTEIN"/>
    <property type="match status" value="1"/>
</dbReference>
<evidence type="ECO:0000256" key="1">
    <source>
        <dbReference type="ARBA" id="ARBA00006484"/>
    </source>
</evidence>
<reference evidence="3 4" key="1">
    <citation type="submission" date="2024-07" db="EMBL/GenBank/DDBJ databases">
        <title>Section-level genome sequencing and comparative genomics of Aspergillus sections Usti and Cavernicolus.</title>
        <authorList>
            <consortium name="Lawrence Berkeley National Laboratory"/>
            <person name="Nybo J.L."/>
            <person name="Vesth T.C."/>
            <person name="Theobald S."/>
            <person name="Frisvad J.C."/>
            <person name="Larsen T.O."/>
            <person name="Kjaerboelling I."/>
            <person name="Rothschild-Mancinelli K."/>
            <person name="Lyhne E.K."/>
            <person name="Kogle M.E."/>
            <person name="Barry K."/>
            <person name="Clum A."/>
            <person name="Na H."/>
            <person name="Ledsgaard L."/>
            <person name="Lin J."/>
            <person name="Lipzen A."/>
            <person name="Kuo A."/>
            <person name="Riley R."/>
            <person name="Mondo S."/>
            <person name="Labutti K."/>
            <person name="Haridas S."/>
            <person name="Pangalinan J."/>
            <person name="Salamov A.A."/>
            <person name="Simmons B.A."/>
            <person name="Magnuson J.K."/>
            <person name="Chen J."/>
            <person name="Drula E."/>
            <person name="Henrissat B."/>
            <person name="Wiebenga A."/>
            <person name="Lubbers R.J."/>
            <person name="Gomes A.C."/>
            <person name="Makela M.R."/>
            <person name="Stajich J."/>
            <person name="Grigoriev I.V."/>
            <person name="Mortensen U.H."/>
            <person name="De Vries R.P."/>
            <person name="Baker S.E."/>
            <person name="Andersen M.R."/>
        </authorList>
    </citation>
    <scope>NUCLEOTIDE SEQUENCE [LARGE SCALE GENOMIC DNA]</scope>
    <source>
        <strain evidence="3 4">CBS 588.65</strain>
    </source>
</reference>
<keyword evidence="4" id="KW-1185">Reference proteome</keyword>
<evidence type="ECO:0000313" key="4">
    <source>
        <dbReference type="Proteomes" id="UP001610334"/>
    </source>
</evidence>
<protein>
    <submittedName>
        <fullName evidence="3">Uncharacterized protein</fullName>
    </submittedName>
</protein>
<keyword evidence="2" id="KW-0560">Oxidoreductase</keyword>
<comment type="caution">
    <text evidence="3">The sequence shown here is derived from an EMBL/GenBank/DDBJ whole genome shotgun (WGS) entry which is preliminary data.</text>
</comment>